<evidence type="ECO:0000256" key="1">
    <source>
        <dbReference type="ARBA" id="ARBA00006738"/>
    </source>
</evidence>
<dbReference type="HAMAP" id="MF_00048">
    <property type="entry name" value="UPF0102"/>
    <property type="match status" value="1"/>
</dbReference>
<dbReference type="AlphaFoldDB" id="A0A2H0TQY0"/>
<dbReference type="InterPro" id="IPR011335">
    <property type="entry name" value="Restrct_endonuc-II-like"/>
</dbReference>
<dbReference type="EMBL" id="PFCB01000034">
    <property type="protein sequence ID" value="PIR73946.1"/>
    <property type="molecule type" value="Genomic_DNA"/>
</dbReference>
<organism evidence="3 4">
    <name type="scientific">Candidatus Magasanikbacteria bacterium CG10_big_fil_rev_8_21_14_0_10_47_10</name>
    <dbReference type="NCBI Taxonomy" id="1974652"/>
    <lineage>
        <taxon>Bacteria</taxon>
        <taxon>Candidatus Magasanikiibacteriota</taxon>
    </lineage>
</organism>
<dbReference type="InterPro" id="IPR003509">
    <property type="entry name" value="UPF0102_YraN-like"/>
</dbReference>
<dbReference type="InterPro" id="IPR011856">
    <property type="entry name" value="tRNA_endonuc-like_dom_sf"/>
</dbReference>
<dbReference type="Gene3D" id="3.40.1350.10">
    <property type="match status" value="1"/>
</dbReference>
<gene>
    <name evidence="3" type="ORF">COU35_05035</name>
</gene>
<dbReference type="Proteomes" id="UP000230154">
    <property type="component" value="Unassembled WGS sequence"/>
</dbReference>
<dbReference type="SUPFAM" id="SSF52980">
    <property type="entry name" value="Restriction endonuclease-like"/>
    <property type="match status" value="1"/>
</dbReference>
<sequence length="134" mass="15451">MYKGGNMQTQKQRIGAWGEEIATRFLIQKGYHVVSRNFRTPMGELDLVGWHEKKLFGRTLCFVEVKTRGSHKESGARATNRYEKMRAFERAAKAFCLAYQIDMDKTPIQFEHMTIMGSPGRATARVQHLIIPMQ</sequence>
<evidence type="ECO:0000313" key="3">
    <source>
        <dbReference type="EMBL" id="PIR73946.1"/>
    </source>
</evidence>
<dbReference type="Pfam" id="PF02021">
    <property type="entry name" value="UPF0102"/>
    <property type="match status" value="1"/>
</dbReference>
<evidence type="ECO:0000256" key="2">
    <source>
        <dbReference type="HAMAP-Rule" id="MF_00048"/>
    </source>
</evidence>
<dbReference type="PANTHER" id="PTHR34039:SF1">
    <property type="entry name" value="UPF0102 PROTEIN YRAN"/>
    <property type="match status" value="1"/>
</dbReference>
<dbReference type="GO" id="GO:0003676">
    <property type="term" value="F:nucleic acid binding"/>
    <property type="evidence" value="ECO:0007669"/>
    <property type="project" value="InterPro"/>
</dbReference>
<comment type="similarity">
    <text evidence="1 2">Belongs to the UPF0102 family.</text>
</comment>
<reference evidence="4" key="1">
    <citation type="submission" date="2017-09" db="EMBL/GenBank/DDBJ databases">
        <title>Depth-based differentiation of microbial function through sediment-hosted aquifers and enrichment of novel symbionts in the deep terrestrial subsurface.</title>
        <authorList>
            <person name="Probst A.J."/>
            <person name="Ladd B."/>
            <person name="Jarett J.K."/>
            <person name="Geller-Mcgrath D.E."/>
            <person name="Sieber C.M.K."/>
            <person name="Emerson J.B."/>
            <person name="Anantharaman K."/>
            <person name="Thomas B.C."/>
            <person name="Malmstrom R."/>
            <person name="Stieglmeier M."/>
            <person name="Klingl A."/>
            <person name="Woyke T."/>
            <person name="Ryan C.M."/>
            <person name="Banfield J.F."/>
        </authorList>
    </citation>
    <scope>NUCLEOTIDE SEQUENCE [LARGE SCALE GENOMIC DNA]</scope>
</reference>
<accession>A0A2H0TQY0</accession>
<proteinExistence type="inferred from homology"/>
<protein>
    <recommendedName>
        <fullName evidence="2">UPF0102 protein COU35_05035</fullName>
    </recommendedName>
</protein>
<evidence type="ECO:0000313" key="4">
    <source>
        <dbReference type="Proteomes" id="UP000230154"/>
    </source>
</evidence>
<comment type="caution">
    <text evidence="3">The sequence shown here is derived from an EMBL/GenBank/DDBJ whole genome shotgun (WGS) entry which is preliminary data.</text>
</comment>
<dbReference type="PANTHER" id="PTHR34039">
    <property type="entry name" value="UPF0102 PROTEIN YRAN"/>
    <property type="match status" value="1"/>
</dbReference>
<name>A0A2H0TQY0_9BACT</name>